<dbReference type="GO" id="GO:0044423">
    <property type="term" value="C:virion component"/>
    <property type="evidence" value="ECO:0007669"/>
    <property type="project" value="UniProtKB-KW"/>
</dbReference>
<proteinExistence type="inferred from homology"/>
<evidence type="ECO:0000256" key="17">
    <source>
        <dbReference type="ARBA" id="ARBA00030436"/>
    </source>
</evidence>
<dbReference type="Pfam" id="PF04196">
    <property type="entry name" value="Bunya_RdRp"/>
    <property type="match status" value="1"/>
</dbReference>
<accession>A0A060A0J6</accession>
<evidence type="ECO:0000259" key="21">
    <source>
        <dbReference type="PROSITE" id="PS50525"/>
    </source>
</evidence>
<evidence type="ECO:0000256" key="18">
    <source>
        <dbReference type="ARBA" id="ARBA00031012"/>
    </source>
</evidence>
<dbReference type="GO" id="GO:0044172">
    <property type="term" value="C:host cell endoplasmic reticulum-Golgi intermediate compartment"/>
    <property type="evidence" value="ECO:0007669"/>
    <property type="project" value="UniProtKB-SubCell"/>
</dbReference>
<dbReference type="InterPro" id="IPR007099">
    <property type="entry name" value="RNA-dir_pol_NSvirus"/>
</dbReference>
<comment type="subcellular location">
    <subcellularLocation>
        <location evidence="3">Host Golgi apparatus</location>
    </subcellularLocation>
    <subcellularLocation>
        <location evidence="5">Host endoplasmic reticulum-Golgi intermediate compartment</location>
    </subcellularLocation>
    <subcellularLocation>
        <location evidence="4">Virion</location>
    </subcellularLocation>
</comment>
<comment type="cofactor">
    <cofactor evidence="1">
        <name>Mn(2+)</name>
        <dbReference type="ChEBI" id="CHEBI:29035"/>
    </cofactor>
</comment>
<comment type="similarity">
    <text evidence="19">Belongs to the Bunyavirales RNA polymerase family.</text>
</comment>
<dbReference type="GO" id="GO:0016787">
    <property type="term" value="F:hydrolase activity"/>
    <property type="evidence" value="ECO:0007669"/>
    <property type="project" value="UniProtKB-KW"/>
</dbReference>
<keyword evidence="14" id="KW-1038">Host endoplasmic reticulum</keyword>
<evidence type="ECO:0000256" key="19">
    <source>
        <dbReference type="ARBA" id="ARBA00034123"/>
    </source>
</evidence>
<evidence type="ECO:0000256" key="8">
    <source>
        <dbReference type="ARBA" id="ARBA00022679"/>
    </source>
</evidence>
<evidence type="ECO:0000256" key="7">
    <source>
        <dbReference type="ARBA" id="ARBA00018602"/>
    </source>
</evidence>
<dbReference type="Proteomes" id="UP000132178">
    <property type="component" value="Genome"/>
</dbReference>
<dbReference type="GO" id="GO:0044177">
    <property type="term" value="C:host cell Golgi apparatus"/>
    <property type="evidence" value="ECO:0007669"/>
    <property type="project" value="UniProtKB-SubCell"/>
</dbReference>
<evidence type="ECO:0000256" key="13">
    <source>
        <dbReference type="ARBA" id="ARBA00022844"/>
    </source>
</evidence>
<evidence type="ECO:0000256" key="16">
    <source>
        <dbReference type="ARBA" id="ARBA00030285"/>
    </source>
</evidence>
<dbReference type="EMBL" id="KJ597825">
    <property type="protein sequence ID" value="AIA58691.1"/>
    <property type="molecule type" value="Genomic_RNA"/>
</dbReference>
<evidence type="ECO:0000256" key="3">
    <source>
        <dbReference type="ARBA" id="ARBA00004136"/>
    </source>
</evidence>
<dbReference type="GO" id="GO:0003968">
    <property type="term" value="F:RNA-directed RNA polymerase activity"/>
    <property type="evidence" value="ECO:0007669"/>
    <property type="project" value="UniProtKB-EC"/>
</dbReference>
<keyword evidence="13" id="KW-0946">Virion</keyword>
<evidence type="ECO:0000256" key="12">
    <source>
        <dbReference type="ARBA" id="ARBA00022842"/>
    </source>
</evidence>
<evidence type="ECO:0000256" key="11">
    <source>
        <dbReference type="ARBA" id="ARBA00022812"/>
    </source>
</evidence>
<dbReference type="Pfam" id="PF12603">
    <property type="entry name" value="L_PA-C-like"/>
    <property type="match status" value="1"/>
</dbReference>
<reference evidence="22 23" key="1">
    <citation type="journal article" date="2014" name="Zhonghua Yu Fang Yi Xue Za Zhi">
        <title>Genome sequencing and the molecular evolutionary analysis of a SFTSV isolated from Zhejiang province.</title>
        <authorList>
            <person name="Feng C."/>
            <person name="Zhang L."/>
            <person name="Sun Y."/>
            <person name="Shao B."/>
            <person name="Mao H."/>
            <person name="Jiang J."/>
            <person name="Zhang Y."/>
        </authorList>
    </citation>
    <scope>NUCLEOTIDE SEQUENCE [LARGE SCALE GENOMIC DNA]</scope>
</reference>
<sequence>MNLEVLCGRINVENGLSLGEPGLYDQIYDRPGLPDLDVTVDATGVTVDIGAVPDSASQLGSSINAGLITIQLSEAYKINHDFTFSGLSKTTDRRLSEVFPITHDGSDGMTPDVIHTRLDGTIVVVEFSTTRSHNIGGLEAAYRTKIEKYRDPISRRVDIMENPRVFFGVIVVSSGGVLSNMPLTQDEAEELMYRFCIANEIYTKARSMDADIELQKSEEELEAISRALSFFSLFEPNIERVEGTFPNSEIEMLEQFLSTPADVDFITKTLKAKEVEAYADLCDSHYLKPEKTIQERLEINRCEAIDKTQDLLANLHARSNKQTSLNRGTVKLPPWLPKPSSESIDIKTDSGFGSLMDHGAYGELWAKCLLDVSLGNVEGVVSDPAKELDIAISDDPEKDTPKEAKITYRRFKPALSSSARQEFSLQGVEGKKWKRMAANQKKEKESHETLSPFLDVEDIGDFLTFNNLLADSRYGDESVQRAVSILLEKASAMQDTELTHALNDSFKRNLSSNVVQWSLWVSCLAQELASALKQHCRAGEFIIKKLKFWPIYVIIKPTKSSSHIFYSLGIRKADVTRRLTGRVFSDTIDAGEWELTEFKSLKTCKLTNLVNLPCTMLNSIAFWREKLGVAPWLVRKPCSELREQVGLTFLISLEDKSKTEEIITLTRYTQMEGFVSPPMLPKPQKMLGKLDGPLRTKLQVYLLRKHLDCMVRIASQPFSLIPREGRVEWGGTFHAISGRSTNLENMVNSWYIGYYKNKEESTELNALGEMYKKIVEMEEDKPSSPEFLGWGDTDSPKKHEFSRSFLRAACSSLEREIAQRHGRQWKQNLEERVLREIGTKNILDLASMKATSNFSKDWELYSEVQTKEYHRSKLLEKMATLIEKGVMWYIDAVGQAWKAVLDDGCMRICLFKKNQHGGLREIYVMDANARLVQFGVETMARCVCELSPHETVANPRLKNSIIENHGLKSARSLGPGSININSSNDAKKWNQGHYTTKLALVLCWFMPAKFHRFIWAAISMFRRKKMMVDLRFLAHLSSKSESRSSDPFREAMTDAFHGNREVSWMNKGRTYIKTETGMMQGILHFTSSLLHSCVQSFYKSYFVSKLKEGYMGESISGVVDVIEGSDDSAIMISIRPKSDMDEVRSRFFVANLLHSVKFLNPLFGIYSSEKSTVNTVYCVEYNSEFHFHRHLVRPTLRWIAASHQISETEALASRQEDYSNLLTQCLEGGASFSLTYLIQCAQLLHHYMLLGLCLHPLFGTFMGMLISDPDPALGFFLMDNPAFAGGAGFRFNLWRACKTTDLGRKYAYYFNEIQGKTKGDEDYRALDATSGGTLSHSVMVYWGDRKKYQALLNRMGLPEDWVEQIDENPGVLYRRAANKKELLLKLAEKVHSPGVTSSLSKGHVVPRVVAAGVYLLSRHCFRFSSSIHGRGSAQKASLIKLLMMSSISAMKHGGSLNPNQERMLFPQAQEYDRVCTLLEEVEHLTGKFVVRERNIVRSRIDLFQEPVDLRCKAEDLVSEVWFGLKRTKLGPRLLKEEWDKLRASFAWLSTDPSETLRDGPFLSHVQFRNFIAHVDAKSRSVRLLGAPVKKSGGVTTISQVVRMNFFPGFSLEAEKSLDNQERLESISILKHVLFMVLNGPYTEEYKLEMIMEAFSTLVIPQPSEVIRKSRTMTLCLLSNYLSSRGGSILDQIERAQSGTLGGFSKPQKTFIRPGGGIGYKGKGVWTGVMEDTHVQILIDGDGTSNWLEEIRLSSDARLYDVIESIRRLCDDLGINNRVASAYRGHCMVRLSGFKIKPASRTDGCPVRIMERGFRIRELQNPDEVKMRVRGDILNLSVTIQEGRVMNILSYRPRDTDISESAAAYLWSNRDLFSFGKKEPSCSWICLKTLDNWAWSHASVLLANDRKTQGIDNRAMGNIFRDCLEGSLRKQGLMRSKLTEMVEKNVVPLTTQELVDILEEDIDFSDVIAVELSEGSLDIESIFDGAPILWSAEVEEFGEGVVAVSYSSKYYHLTLMDQAAITMCAIMGKEGCRGLLTEKRCMAAIREQVRPFLIFLQIPEDSISWVSDQFCDSRGLDEESTIMWG</sequence>
<evidence type="ECO:0000256" key="10">
    <source>
        <dbReference type="ARBA" id="ARBA00022801"/>
    </source>
</evidence>
<comment type="cofactor">
    <cofactor evidence="2">
        <name>Mg(2+)</name>
        <dbReference type="ChEBI" id="CHEBI:18420"/>
    </cofactor>
</comment>
<keyword evidence="12" id="KW-0460">Magnesium</keyword>
<evidence type="ECO:0000256" key="15">
    <source>
        <dbReference type="ARBA" id="ARBA00023211"/>
    </source>
</evidence>
<dbReference type="Pfam" id="PF15518">
    <property type="entry name" value="L_protein_N"/>
    <property type="match status" value="1"/>
</dbReference>
<dbReference type="InterPro" id="IPR007322">
    <property type="entry name" value="RNA_pol_bunyavir"/>
</dbReference>
<dbReference type="GO" id="GO:0046872">
    <property type="term" value="F:metal ion binding"/>
    <property type="evidence" value="ECO:0007669"/>
    <property type="project" value="UniProtKB-KW"/>
</dbReference>
<dbReference type="InterPro" id="IPR022531">
    <property type="entry name" value="L_PA-C-like"/>
</dbReference>
<evidence type="ECO:0000256" key="9">
    <source>
        <dbReference type="ARBA" id="ARBA00022723"/>
    </source>
</evidence>
<dbReference type="GO" id="GO:0006351">
    <property type="term" value="P:DNA-templated transcription"/>
    <property type="evidence" value="ECO:0007669"/>
    <property type="project" value="InterPro"/>
</dbReference>
<name>A0A060A0J6_SFTS</name>
<evidence type="ECO:0000313" key="22">
    <source>
        <dbReference type="EMBL" id="AIA58691.1"/>
    </source>
</evidence>
<comment type="function">
    <text evidence="20">RNA-dependent RNA polymerase, which is responsible for the replication and transcription of the viral RNA genome using antigenomic RNA as an intermediate. During transcription, synthesizes subgenomic RNAs and assures their capping by a cap-snatching mechanism, which involves the endonuclease activity cleaving the host capped pre-mRNAs. These short capped RNAs are then used as primers for viral transcription. The 3'-end of subgenomic mRNAs molecules are not polyadenylated. During replication, the polymerase binds the 5' and 3' vRNA extremities at distinct sites. In turn, significant conformational changes occur in the polymerase and in vRNA to initiate active RNA synthesis. As a consequence of the use of the same enzyme for both transcription and replication, these mechanisms need to be well coordinated.</text>
</comment>
<keyword evidence="10" id="KW-0378">Hydrolase</keyword>
<organism evidence="22 23">
    <name type="scientific">Dabie bandavirus</name>
    <name type="common">Severe fever with thrombocytopenia virus</name>
    <name type="synonym">Huaiyangshan banyangvirus</name>
    <dbReference type="NCBI Taxonomy" id="1003835"/>
    <lineage>
        <taxon>Viruses</taxon>
        <taxon>Riboviria</taxon>
        <taxon>Orthornavirae</taxon>
        <taxon>Negarnaviricota</taxon>
        <taxon>Polyploviricotina</taxon>
        <taxon>Bunyaviricetes</taxon>
        <taxon>Hareavirales</taxon>
        <taxon>Phenuiviridae</taxon>
        <taxon>Bandavirus</taxon>
        <taxon>Bandavirus dabieense</taxon>
    </lineage>
</organism>
<keyword evidence="9" id="KW-0479">Metal-binding</keyword>
<evidence type="ECO:0000256" key="4">
    <source>
        <dbReference type="ARBA" id="ARBA00004328"/>
    </source>
</evidence>
<evidence type="ECO:0000313" key="23">
    <source>
        <dbReference type="Proteomes" id="UP000132178"/>
    </source>
</evidence>
<evidence type="ECO:0000256" key="6">
    <source>
        <dbReference type="ARBA" id="ARBA00012494"/>
    </source>
</evidence>
<evidence type="ECO:0000256" key="1">
    <source>
        <dbReference type="ARBA" id="ARBA00001936"/>
    </source>
</evidence>
<keyword evidence="11" id="KW-1040">Host Golgi apparatus</keyword>
<dbReference type="EC" id="2.7.7.48" evidence="6"/>
<dbReference type="GO" id="GO:0039694">
    <property type="term" value="P:viral RNA genome replication"/>
    <property type="evidence" value="ECO:0007669"/>
    <property type="project" value="InterPro"/>
</dbReference>
<dbReference type="InterPro" id="IPR029124">
    <property type="entry name" value="L_protein_N"/>
</dbReference>
<evidence type="ECO:0000256" key="14">
    <source>
        <dbReference type="ARBA" id="ARBA00023184"/>
    </source>
</evidence>
<keyword evidence="8" id="KW-0808">Transferase</keyword>
<evidence type="ECO:0000256" key="2">
    <source>
        <dbReference type="ARBA" id="ARBA00001946"/>
    </source>
</evidence>
<keyword evidence="15" id="KW-0464">Manganese</keyword>
<protein>
    <recommendedName>
        <fullName evidence="7">RNA-directed RNA polymerase L</fullName>
        <ecNumber evidence="6">2.7.7.48</ecNumber>
    </recommendedName>
    <alternativeName>
        <fullName evidence="16">Large structural protein</fullName>
    </alternativeName>
    <alternativeName>
        <fullName evidence="18">Replicase</fullName>
    </alternativeName>
    <alternativeName>
        <fullName evidence="17">Transcriptase</fullName>
    </alternativeName>
</protein>
<evidence type="ECO:0000256" key="20">
    <source>
        <dbReference type="ARBA" id="ARBA00046037"/>
    </source>
</evidence>
<feature type="domain" description="RdRp catalytic" evidence="21">
    <location>
        <begin position="969"/>
        <end position="1172"/>
    </location>
</feature>
<dbReference type="PROSITE" id="PS50525">
    <property type="entry name" value="RDRP_SSRNA_NEG_SEG"/>
    <property type="match status" value="1"/>
</dbReference>
<evidence type="ECO:0000256" key="5">
    <source>
        <dbReference type="ARBA" id="ARBA00004452"/>
    </source>
</evidence>